<keyword evidence="2 4" id="KW-0732">Signal</keyword>
<dbReference type="Pfam" id="PF13458">
    <property type="entry name" value="Peripla_BP_6"/>
    <property type="match status" value="1"/>
</dbReference>
<keyword evidence="3" id="KW-0813">Transport</keyword>
<feature type="chain" id="PRO_5022694080" evidence="4">
    <location>
        <begin position="24"/>
        <end position="402"/>
    </location>
</feature>
<dbReference type="OrthoDB" id="5794591at2"/>
<gene>
    <name evidence="6" type="ORF">FF100_21290</name>
</gene>
<comment type="similarity">
    <text evidence="1">Belongs to the leucine-binding protein family.</text>
</comment>
<evidence type="ECO:0000256" key="3">
    <source>
        <dbReference type="ARBA" id="ARBA00022970"/>
    </source>
</evidence>
<feature type="signal peptide" evidence="4">
    <location>
        <begin position="1"/>
        <end position="23"/>
    </location>
</feature>
<evidence type="ECO:0000256" key="1">
    <source>
        <dbReference type="ARBA" id="ARBA00010062"/>
    </source>
</evidence>
<evidence type="ECO:0000259" key="5">
    <source>
        <dbReference type="Pfam" id="PF13458"/>
    </source>
</evidence>
<reference evidence="6 7" key="1">
    <citation type="submission" date="2019-06" db="EMBL/GenBank/DDBJ databases">
        <title>Genome of Methylobacterium sp. 17Sr1-39.</title>
        <authorList>
            <person name="Seo T."/>
        </authorList>
    </citation>
    <scope>NUCLEOTIDE SEQUENCE [LARGE SCALE GENOMIC DNA]</scope>
    <source>
        <strain evidence="6 7">17Sr1-39</strain>
    </source>
</reference>
<dbReference type="InterPro" id="IPR051010">
    <property type="entry name" value="BCAA_transport"/>
</dbReference>
<keyword evidence="7" id="KW-1185">Reference proteome</keyword>
<dbReference type="Proteomes" id="UP000305267">
    <property type="component" value="Unassembled WGS sequence"/>
</dbReference>
<dbReference type="SUPFAM" id="SSF53822">
    <property type="entry name" value="Periplasmic binding protein-like I"/>
    <property type="match status" value="1"/>
</dbReference>
<evidence type="ECO:0000256" key="4">
    <source>
        <dbReference type="SAM" id="SignalP"/>
    </source>
</evidence>
<dbReference type="EMBL" id="VDDA01000011">
    <property type="protein sequence ID" value="TNC10699.1"/>
    <property type="molecule type" value="Genomic_DNA"/>
</dbReference>
<sequence length="402" mass="42315">MRSSAYRLLLTVAMALAPLAAQAQISDDVVRIGVSSDHSGVNSAATGLGTVAAVRMAVKDFGGTVAGKPIEVVIADDGGKPDVGLNAVRAWIDGGKVDAVVGGGASSIALGIQNFLRERKKTFLITGAGSSDLTGKACSLTSVHFAYDTFALAASTGRTVLSRGGESWFFITADQAFGQSLERDAARFITAGGGKVVGSVKHPTGTTDYSSYLLQAQSSGAKVVGLANSGSDMINAVKQAHEFGLQISGQTLAGLLLVVNDVQGMGLQNAQGLVLSESFYWDLNDETRAWSKRYMDAFDGKVPNMIHASAYAGVMHYLKAIQATGTDDSATVVSKMKSTPMNDFINKDVIIRQDGRVLHNMILLQVKAPKDSKYKYDFYNVLGTAPGDKVFRPMAEGGCPLL</sequence>
<evidence type="ECO:0000313" key="6">
    <source>
        <dbReference type="EMBL" id="TNC10699.1"/>
    </source>
</evidence>
<name>A0A5C4LDS5_9HYPH</name>
<dbReference type="Gene3D" id="3.40.50.2300">
    <property type="match status" value="2"/>
</dbReference>
<protein>
    <submittedName>
        <fullName evidence="6">ABC transporter substrate-binding protein</fullName>
    </submittedName>
</protein>
<dbReference type="InterPro" id="IPR028081">
    <property type="entry name" value="Leu-bd"/>
</dbReference>
<dbReference type="GO" id="GO:0006865">
    <property type="term" value="P:amino acid transport"/>
    <property type="evidence" value="ECO:0007669"/>
    <property type="project" value="UniProtKB-KW"/>
</dbReference>
<evidence type="ECO:0000256" key="2">
    <source>
        <dbReference type="ARBA" id="ARBA00022729"/>
    </source>
</evidence>
<dbReference type="AlphaFoldDB" id="A0A5C4LDS5"/>
<keyword evidence="3" id="KW-0029">Amino-acid transport</keyword>
<organism evidence="6 7">
    <name type="scientific">Methylobacterium terricola</name>
    <dbReference type="NCBI Taxonomy" id="2583531"/>
    <lineage>
        <taxon>Bacteria</taxon>
        <taxon>Pseudomonadati</taxon>
        <taxon>Pseudomonadota</taxon>
        <taxon>Alphaproteobacteria</taxon>
        <taxon>Hyphomicrobiales</taxon>
        <taxon>Methylobacteriaceae</taxon>
        <taxon>Methylobacterium</taxon>
    </lineage>
</organism>
<comment type="caution">
    <text evidence="6">The sequence shown here is derived from an EMBL/GenBank/DDBJ whole genome shotgun (WGS) entry which is preliminary data.</text>
</comment>
<dbReference type="InterPro" id="IPR028082">
    <property type="entry name" value="Peripla_BP_I"/>
</dbReference>
<proteinExistence type="inferred from homology"/>
<feature type="domain" description="Leucine-binding protein" evidence="5">
    <location>
        <begin position="30"/>
        <end position="367"/>
    </location>
</feature>
<evidence type="ECO:0000313" key="7">
    <source>
        <dbReference type="Proteomes" id="UP000305267"/>
    </source>
</evidence>
<accession>A0A5C4LDS5</accession>
<dbReference type="PANTHER" id="PTHR30483:SF6">
    <property type="entry name" value="PERIPLASMIC BINDING PROTEIN OF ABC TRANSPORTER FOR NATURAL AMINO ACIDS"/>
    <property type="match status" value="1"/>
</dbReference>
<dbReference type="CDD" id="cd06327">
    <property type="entry name" value="PBP1_SBP-like"/>
    <property type="match status" value="1"/>
</dbReference>
<dbReference type="PANTHER" id="PTHR30483">
    <property type="entry name" value="LEUCINE-SPECIFIC-BINDING PROTEIN"/>
    <property type="match status" value="1"/>
</dbReference>